<proteinExistence type="predicted"/>
<dbReference type="Proteomes" id="UP000028864">
    <property type="component" value="Unassembled WGS sequence"/>
</dbReference>
<evidence type="ECO:0000313" key="4">
    <source>
        <dbReference type="Proteomes" id="UP000028864"/>
    </source>
</evidence>
<evidence type="ECO:0000313" key="3">
    <source>
        <dbReference type="EMBL" id="CDQ45634.1"/>
    </source>
</evidence>
<accession>A0AAV2WN04</accession>
<feature type="region of interest" description="Disordered" evidence="1">
    <location>
        <begin position="21"/>
        <end position="48"/>
    </location>
</feature>
<name>A0AAV2WN04_MYCNE</name>
<dbReference type="EMBL" id="LK021339">
    <property type="protein sequence ID" value="CDQ45634.1"/>
    <property type="molecule type" value="Genomic_DNA"/>
</dbReference>
<keyword evidence="2" id="KW-0732">Signal</keyword>
<reference evidence="3" key="2">
    <citation type="submission" date="2015-09" db="EMBL/GenBank/DDBJ databases">
        <title>Draft genome sequence of Mycobacterium neoaurum DSM 44074.</title>
        <authorList>
            <person name="Croce O."/>
            <person name="Robert C."/>
            <person name="Raoult D."/>
            <person name="Drancourt M."/>
        </authorList>
    </citation>
    <scope>NUCLEOTIDE SEQUENCE</scope>
    <source>
        <strain evidence="3">DSM 44074</strain>
    </source>
</reference>
<feature type="chain" id="PRO_5043875721" evidence="2">
    <location>
        <begin position="19"/>
        <end position="140"/>
    </location>
</feature>
<dbReference type="RefSeq" id="WP_030136312.1">
    <property type="nucleotide sequence ID" value="NZ_FMZG01000006.1"/>
</dbReference>
<evidence type="ECO:0000256" key="2">
    <source>
        <dbReference type="SAM" id="SignalP"/>
    </source>
</evidence>
<organism evidence="3 4">
    <name type="scientific">Mycolicibacterium neoaurum</name>
    <name type="common">Mycobacterium neoaurum</name>
    <dbReference type="NCBI Taxonomy" id="1795"/>
    <lineage>
        <taxon>Bacteria</taxon>
        <taxon>Bacillati</taxon>
        <taxon>Actinomycetota</taxon>
        <taxon>Actinomycetes</taxon>
        <taxon>Mycobacteriales</taxon>
        <taxon>Mycobacteriaceae</taxon>
        <taxon>Mycolicibacterium</taxon>
    </lineage>
</organism>
<dbReference type="PROSITE" id="PS51257">
    <property type="entry name" value="PROKAR_LIPOPROTEIN"/>
    <property type="match status" value="1"/>
</dbReference>
<protein>
    <submittedName>
        <fullName evidence="3">LpqV</fullName>
    </submittedName>
</protein>
<reference evidence="3" key="1">
    <citation type="submission" date="2014-05" db="EMBL/GenBank/DDBJ databases">
        <authorList>
            <person name="Urmite Genomes"/>
        </authorList>
    </citation>
    <scope>NUCLEOTIDE SEQUENCE</scope>
    <source>
        <strain evidence="3">DSM 44074</strain>
    </source>
</reference>
<dbReference type="AlphaFoldDB" id="A0AAV2WN04"/>
<dbReference type="InterPro" id="IPR020377">
    <property type="entry name" value="Uncharacterised_LpqV"/>
</dbReference>
<sequence length="140" mass="14298">MRRYPIALLATAAVTLLAGCGSSEPESTDTAASSQTPASETPRLPAEAAVSGAVRVSPDGVTTVVDVPSDATESEYGQACLAAKRWFDEHKDPVEAYLKTLQSDGAAGPGSFNTAWAELTPARQAGVIMAANAASRGECG</sequence>
<evidence type="ECO:0000256" key="1">
    <source>
        <dbReference type="SAM" id="MobiDB-lite"/>
    </source>
</evidence>
<feature type="signal peptide" evidence="2">
    <location>
        <begin position="1"/>
        <end position="18"/>
    </location>
</feature>
<feature type="compositionally biased region" description="Polar residues" evidence="1">
    <location>
        <begin position="24"/>
        <end position="39"/>
    </location>
</feature>
<dbReference type="Pfam" id="PF17301">
    <property type="entry name" value="LpqV"/>
    <property type="match status" value="1"/>
</dbReference>
<gene>
    <name evidence="3" type="ORF">BN1047_03533</name>
</gene>